<proteinExistence type="predicted"/>
<name>A0A6N7LYZ1_9GAMM</name>
<keyword evidence="1" id="KW-0812">Transmembrane</keyword>
<reference evidence="2 3" key="1">
    <citation type="submission" date="2019-10" db="EMBL/GenBank/DDBJ databases">
        <title>Alcanivorax sp.PA15-N-34 draft genome sequence.</title>
        <authorList>
            <person name="Liao X."/>
            <person name="Shao Z."/>
        </authorList>
    </citation>
    <scope>NUCLEOTIDE SEQUENCE [LARGE SCALE GENOMIC DNA]</scope>
    <source>
        <strain evidence="2 3">PA15-N-34</strain>
    </source>
</reference>
<dbReference type="Proteomes" id="UP000469421">
    <property type="component" value="Unassembled WGS sequence"/>
</dbReference>
<feature type="transmembrane region" description="Helical" evidence="1">
    <location>
        <begin position="45"/>
        <end position="64"/>
    </location>
</feature>
<comment type="caution">
    <text evidence="2">The sequence shown here is derived from an EMBL/GenBank/DDBJ whole genome shotgun (WGS) entry which is preliminary data.</text>
</comment>
<sequence>MDSMPDSTSRRAIRIFLLFAAAALIAGCAKQPEASAYMYDPPGFFMGLFHGFAILFSMIGSFFMDIRIYSFPNSGLGYDIGFFLGAAMFLGGGGASAK</sequence>
<feature type="transmembrane region" description="Helical" evidence="1">
    <location>
        <begin position="76"/>
        <end position="97"/>
    </location>
</feature>
<dbReference type="EMBL" id="WIRE01000001">
    <property type="protein sequence ID" value="MQX53471.1"/>
    <property type="molecule type" value="Genomic_DNA"/>
</dbReference>
<evidence type="ECO:0000256" key="1">
    <source>
        <dbReference type="SAM" id="Phobius"/>
    </source>
</evidence>
<protein>
    <submittedName>
        <fullName evidence="2">Uncharacterized protein</fullName>
    </submittedName>
</protein>
<gene>
    <name evidence="2" type="ORF">GFN93_09435</name>
</gene>
<organism evidence="2 3">
    <name type="scientific">Alcanivorax sediminis</name>
    <dbReference type="NCBI Taxonomy" id="2663008"/>
    <lineage>
        <taxon>Bacteria</taxon>
        <taxon>Pseudomonadati</taxon>
        <taxon>Pseudomonadota</taxon>
        <taxon>Gammaproteobacteria</taxon>
        <taxon>Oceanospirillales</taxon>
        <taxon>Alcanivoracaceae</taxon>
        <taxon>Alcanivorax</taxon>
    </lineage>
</organism>
<dbReference type="AlphaFoldDB" id="A0A6N7LYZ1"/>
<evidence type="ECO:0000313" key="3">
    <source>
        <dbReference type="Proteomes" id="UP000469421"/>
    </source>
</evidence>
<keyword evidence="3" id="KW-1185">Reference proteome</keyword>
<keyword evidence="1" id="KW-1133">Transmembrane helix</keyword>
<evidence type="ECO:0000313" key="2">
    <source>
        <dbReference type="EMBL" id="MQX53471.1"/>
    </source>
</evidence>
<keyword evidence="1" id="KW-0472">Membrane</keyword>
<accession>A0A6N7LYZ1</accession>